<accession>H1LEQ4</accession>
<reference evidence="1 2" key="1">
    <citation type="submission" date="2011-09" db="EMBL/GenBank/DDBJ databases">
        <authorList>
            <person name="Weinstock G."/>
            <person name="Sodergren E."/>
            <person name="Clifton S."/>
            <person name="Fulton L."/>
            <person name="Fulton B."/>
            <person name="Courtney L."/>
            <person name="Fronick C."/>
            <person name="Harrison M."/>
            <person name="Strong C."/>
            <person name="Farmer C."/>
            <person name="Delahaunty K."/>
            <person name="Markovic C."/>
            <person name="Hall O."/>
            <person name="Minx P."/>
            <person name="Tomlinson C."/>
            <person name="Mitreva M."/>
            <person name="Hou S."/>
            <person name="Chen J."/>
            <person name="Wollam A."/>
            <person name="Pepin K.H."/>
            <person name="Johnson M."/>
            <person name="Bhonagiri V."/>
            <person name="Zhang X."/>
            <person name="Suruliraj S."/>
            <person name="Warren W."/>
            <person name="Chinwalla A."/>
            <person name="Mardis E.R."/>
            <person name="Wilson R.K."/>
        </authorList>
    </citation>
    <scope>NUCLEOTIDE SEQUENCE [LARGE SCALE GENOMIC DNA]</scope>
    <source>
        <strain evidence="1 2">F0435</strain>
    </source>
</reference>
<dbReference type="AlphaFoldDB" id="H1LEQ4"/>
<sequence length="78" mass="9117">MFYLHNLYIQLVKYLHWFNTIIVGDIRTAAQSKTLHISTTSKNSRTGNSCWWRLMFRVLIALLRSLYLGQLRKAGICA</sequence>
<comment type="caution">
    <text evidence="1">The sequence shown here is derived from an EMBL/GenBank/DDBJ whole genome shotgun (WGS) entry which is preliminary data.</text>
</comment>
<gene>
    <name evidence="1" type="ORF">HMPREF9104_01080</name>
</gene>
<proteinExistence type="predicted"/>
<name>H1LEQ4_9LACO</name>
<protein>
    <submittedName>
        <fullName evidence="1">Uncharacterized protein</fullName>
    </submittedName>
</protein>
<dbReference type="HOGENOM" id="CLU_2617564_0_0_9"/>
<dbReference type="EMBL" id="AGRJ01000108">
    <property type="protein sequence ID" value="EHO52322.1"/>
    <property type="molecule type" value="Genomic_DNA"/>
</dbReference>
<evidence type="ECO:0000313" key="1">
    <source>
        <dbReference type="EMBL" id="EHO52322.1"/>
    </source>
</evidence>
<evidence type="ECO:0000313" key="2">
    <source>
        <dbReference type="Proteomes" id="UP000005025"/>
    </source>
</evidence>
<dbReference type="STRING" id="797516.HMPREF9104_01080"/>
<organism evidence="1 2">
    <name type="scientific">Lentilactobacillus kisonensis F0435</name>
    <dbReference type="NCBI Taxonomy" id="797516"/>
    <lineage>
        <taxon>Bacteria</taxon>
        <taxon>Bacillati</taxon>
        <taxon>Bacillota</taxon>
        <taxon>Bacilli</taxon>
        <taxon>Lactobacillales</taxon>
        <taxon>Lactobacillaceae</taxon>
        <taxon>Lentilactobacillus</taxon>
    </lineage>
</organism>
<dbReference type="Proteomes" id="UP000005025">
    <property type="component" value="Unassembled WGS sequence"/>
</dbReference>